<keyword evidence="1 3" id="KW-0732">Signal</keyword>
<feature type="compositionally biased region" description="Low complexity" evidence="2">
    <location>
        <begin position="172"/>
        <end position="184"/>
    </location>
</feature>
<feature type="region of interest" description="Disordered" evidence="2">
    <location>
        <begin position="123"/>
        <end position="228"/>
    </location>
</feature>
<sequence>MFAKLSALTSIVLAASTLVRADVVPSEPGPGAVYTAGETCTVSWDGDRESDTLWKDMSIQFMTGSNYDMVHIDTIASDLDGTVSGRFSWPCPEVDPYATIYFYQFTSPHTSTKTWTTRFTITSPDGETVEPEFPEQPGTGDAIPWGIGNLVDPSGARPPPVIGSDDSDSEESASAGARPTASSNDSDDDDAEDDDNDDDDAVSTPAARVVGAASGSATGRPAIPSGSALPVREEYDGAASASGASLGLVALAVSAISLLVAA</sequence>
<dbReference type="PANTHER" id="PTHR40633:SF1">
    <property type="entry name" value="GPI ANCHORED SERINE-THREONINE RICH PROTEIN (AFU_ORTHOLOGUE AFUA_1G03630)"/>
    <property type="match status" value="1"/>
</dbReference>
<evidence type="ECO:0000256" key="1">
    <source>
        <dbReference type="ARBA" id="ARBA00022729"/>
    </source>
</evidence>
<evidence type="ECO:0000313" key="5">
    <source>
        <dbReference type="EMBL" id="EAU90746.1"/>
    </source>
</evidence>
<dbReference type="AlphaFoldDB" id="A8N8G8"/>
<dbReference type="PANTHER" id="PTHR40633">
    <property type="entry name" value="MATRIX PROTEIN, PUTATIVE (AFU_ORTHOLOGUE AFUA_8G05410)-RELATED"/>
    <property type="match status" value="1"/>
</dbReference>
<feature type="compositionally biased region" description="Low complexity" evidence="2">
    <location>
        <begin position="206"/>
        <end position="220"/>
    </location>
</feature>
<gene>
    <name evidence="5" type="ORF">CC1G_04015</name>
</gene>
<protein>
    <recommendedName>
        <fullName evidence="4">Yeast cell wall synthesis Kre9/Knh1-like N-terminal domain-containing protein</fullName>
    </recommendedName>
</protein>
<dbReference type="InterPro" id="IPR018466">
    <property type="entry name" value="Kre9/Knh1-like_N"/>
</dbReference>
<dbReference type="RefSeq" id="XP_001831124.1">
    <property type="nucleotide sequence ID" value="XM_001831072.1"/>
</dbReference>
<evidence type="ECO:0000259" key="4">
    <source>
        <dbReference type="Pfam" id="PF10342"/>
    </source>
</evidence>
<reference evidence="5 6" key="1">
    <citation type="journal article" date="2010" name="Proc. Natl. Acad. Sci. U.S.A.">
        <title>Insights into evolution of multicellular fungi from the assembled chromosomes of the mushroom Coprinopsis cinerea (Coprinus cinereus).</title>
        <authorList>
            <person name="Stajich J.E."/>
            <person name="Wilke S.K."/>
            <person name="Ahren D."/>
            <person name="Au C.H."/>
            <person name="Birren B.W."/>
            <person name="Borodovsky M."/>
            <person name="Burns C."/>
            <person name="Canback B."/>
            <person name="Casselton L.A."/>
            <person name="Cheng C.K."/>
            <person name="Deng J."/>
            <person name="Dietrich F.S."/>
            <person name="Fargo D.C."/>
            <person name="Farman M.L."/>
            <person name="Gathman A.C."/>
            <person name="Goldberg J."/>
            <person name="Guigo R."/>
            <person name="Hoegger P.J."/>
            <person name="Hooker J.B."/>
            <person name="Huggins A."/>
            <person name="James T.Y."/>
            <person name="Kamada T."/>
            <person name="Kilaru S."/>
            <person name="Kodira C."/>
            <person name="Kues U."/>
            <person name="Kupfer D."/>
            <person name="Kwan H.S."/>
            <person name="Lomsadze A."/>
            <person name="Li W."/>
            <person name="Lilly W.W."/>
            <person name="Ma L.J."/>
            <person name="Mackey A.J."/>
            <person name="Manning G."/>
            <person name="Martin F."/>
            <person name="Muraguchi H."/>
            <person name="Natvig D.O."/>
            <person name="Palmerini H."/>
            <person name="Ramesh M.A."/>
            <person name="Rehmeyer C.J."/>
            <person name="Roe B.A."/>
            <person name="Shenoy N."/>
            <person name="Stanke M."/>
            <person name="Ter-Hovhannisyan V."/>
            <person name="Tunlid A."/>
            <person name="Velagapudi R."/>
            <person name="Vision T.J."/>
            <person name="Zeng Q."/>
            <person name="Zolan M.E."/>
            <person name="Pukkila P.J."/>
        </authorList>
    </citation>
    <scope>NUCLEOTIDE SEQUENCE [LARGE SCALE GENOMIC DNA]</scope>
    <source>
        <strain evidence="6">Okayama-7 / 130 / ATCC MYA-4618 / FGSC 9003</strain>
    </source>
</reference>
<dbReference type="eggNOG" id="ENOG502S56Q">
    <property type="taxonomic scope" value="Eukaryota"/>
</dbReference>
<evidence type="ECO:0000256" key="2">
    <source>
        <dbReference type="SAM" id="MobiDB-lite"/>
    </source>
</evidence>
<dbReference type="Pfam" id="PF10342">
    <property type="entry name" value="Kre9_KNH"/>
    <property type="match status" value="1"/>
</dbReference>
<keyword evidence="6" id="KW-1185">Reference proteome</keyword>
<dbReference type="Proteomes" id="UP000001861">
    <property type="component" value="Unassembled WGS sequence"/>
</dbReference>
<dbReference type="KEGG" id="cci:CC1G_04015"/>
<organism evidence="5 6">
    <name type="scientific">Coprinopsis cinerea (strain Okayama-7 / 130 / ATCC MYA-4618 / FGSC 9003)</name>
    <name type="common">Inky cap fungus</name>
    <name type="synonym">Hormographiella aspergillata</name>
    <dbReference type="NCBI Taxonomy" id="240176"/>
    <lineage>
        <taxon>Eukaryota</taxon>
        <taxon>Fungi</taxon>
        <taxon>Dikarya</taxon>
        <taxon>Basidiomycota</taxon>
        <taxon>Agaricomycotina</taxon>
        <taxon>Agaricomycetes</taxon>
        <taxon>Agaricomycetidae</taxon>
        <taxon>Agaricales</taxon>
        <taxon>Agaricineae</taxon>
        <taxon>Psathyrellaceae</taxon>
        <taxon>Coprinopsis</taxon>
    </lineage>
</organism>
<evidence type="ECO:0000313" key="6">
    <source>
        <dbReference type="Proteomes" id="UP000001861"/>
    </source>
</evidence>
<dbReference type="VEuPathDB" id="FungiDB:CC1G_04015"/>
<feature type="domain" description="Yeast cell wall synthesis Kre9/Knh1-like N-terminal" evidence="4">
    <location>
        <begin position="28"/>
        <end position="121"/>
    </location>
</feature>
<dbReference type="InterPro" id="IPR052982">
    <property type="entry name" value="SRP1/TIP1-like"/>
</dbReference>
<dbReference type="EMBL" id="AACS02000007">
    <property type="protein sequence ID" value="EAU90746.1"/>
    <property type="molecule type" value="Genomic_DNA"/>
</dbReference>
<dbReference type="OrthoDB" id="2432613at2759"/>
<feature type="chain" id="PRO_5002727134" description="Yeast cell wall synthesis Kre9/Knh1-like N-terminal domain-containing protein" evidence="3">
    <location>
        <begin position="22"/>
        <end position="262"/>
    </location>
</feature>
<dbReference type="InParanoid" id="A8N8G8"/>
<feature type="compositionally biased region" description="Acidic residues" evidence="2">
    <location>
        <begin position="185"/>
        <end position="201"/>
    </location>
</feature>
<evidence type="ECO:0000256" key="3">
    <source>
        <dbReference type="SAM" id="SignalP"/>
    </source>
</evidence>
<dbReference type="STRING" id="240176.A8N8G8"/>
<proteinExistence type="predicted"/>
<dbReference type="OMA" id="WTANSAR"/>
<name>A8N8G8_COPC7</name>
<dbReference type="GeneID" id="6007585"/>
<comment type="caution">
    <text evidence="5">The sequence shown here is derived from an EMBL/GenBank/DDBJ whole genome shotgun (WGS) entry which is preliminary data.</text>
</comment>
<accession>A8N8G8</accession>
<feature type="signal peptide" evidence="3">
    <location>
        <begin position="1"/>
        <end position="21"/>
    </location>
</feature>